<keyword evidence="3" id="KW-1185">Reference proteome</keyword>
<reference evidence="2 3" key="1">
    <citation type="submission" date="2019-07" db="EMBL/GenBank/DDBJ databases">
        <title>Genomic Encyclopedia of Archaeal and Bacterial Type Strains, Phase II (KMG-II): from individual species to whole genera.</title>
        <authorList>
            <person name="Goeker M."/>
        </authorList>
    </citation>
    <scope>NUCLEOTIDE SEQUENCE [LARGE SCALE GENOMIC DNA]</scope>
    <source>
        <strain evidence="2 3">DSM 17527</strain>
    </source>
</reference>
<evidence type="ECO:0000313" key="3">
    <source>
        <dbReference type="Proteomes" id="UP000324376"/>
    </source>
</evidence>
<organism evidence="2 3">
    <name type="scientific">Aquimarina intermedia</name>
    <dbReference type="NCBI Taxonomy" id="350814"/>
    <lineage>
        <taxon>Bacteria</taxon>
        <taxon>Pseudomonadati</taxon>
        <taxon>Bacteroidota</taxon>
        <taxon>Flavobacteriia</taxon>
        <taxon>Flavobacteriales</taxon>
        <taxon>Flavobacteriaceae</taxon>
        <taxon>Aquimarina</taxon>
    </lineage>
</organism>
<evidence type="ECO:0000313" key="2">
    <source>
        <dbReference type="EMBL" id="TYP75006.1"/>
    </source>
</evidence>
<gene>
    <name evidence="2" type="ORF">BD809_10368</name>
</gene>
<dbReference type="OrthoDB" id="9810131at2"/>
<comment type="caution">
    <text evidence="2">The sequence shown here is derived from an EMBL/GenBank/DDBJ whole genome shotgun (WGS) entry which is preliminary data.</text>
</comment>
<dbReference type="Gene3D" id="2.30.30.40">
    <property type="entry name" value="SH3 Domains"/>
    <property type="match status" value="1"/>
</dbReference>
<protein>
    <submittedName>
        <fullName evidence="2">Phosphonoacetate hydrolase</fullName>
    </submittedName>
</protein>
<dbReference type="InterPro" id="IPR013988">
    <property type="entry name" value="YjdM_C"/>
</dbReference>
<evidence type="ECO:0000259" key="1">
    <source>
        <dbReference type="SMART" id="SM00782"/>
    </source>
</evidence>
<sequence length="193" mass="21371">MNILKELDKRSNSQCELCAEKENLAAYPVQPTNGDNLDETILICATCSSQIEDPALINPNHWRCLNDSMWSEVPAVQVMAWRMLTLLRAEGWPQDLLDMLYLDEETLTWAKATGIGNDDDNSLVHLDANGAVLTAGDTVVLIKDLNVKGANFTAKRGTAVRNISLVHDNAEQIEGRVSGQHIVILTKFVKKNN</sequence>
<dbReference type="InterPro" id="IPR013991">
    <property type="entry name" value="PhnaA_N_proteobac"/>
</dbReference>
<dbReference type="AlphaFoldDB" id="A0A5S5C9F6"/>
<keyword evidence="2" id="KW-0378">Hydrolase</keyword>
<dbReference type="Proteomes" id="UP000324376">
    <property type="component" value="Unassembled WGS sequence"/>
</dbReference>
<dbReference type="GO" id="GO:0016787">
    <property type="term" value="F:hydrolase activity"/>
    <property type="evidence" value="ECO:0007669"/>
    <property type="project" value="UniProtKB-KW"/>
</dbReference>
<name>A0A5S5C9F6_9FLAO</name>
<dbReference type="PANTHER" id="PTHR30305">
    <property type="entry name" value="PROTEIN YJDM-RELATED"/>
    <property type="match status" value="1"/>
</dbReference>
<proteinExistence type="predicted"/>
<dbReference type="Pfam" id="PF03831">
    <property type="entry name" value="YjdM"/>
    <property type="match status" value="1"/>
</dbReference>
<dbReference type="SUPFAM" id="SSF82057">
    <property type="entry name" value="Prokaryotic SH3-related domain"/>
    <property type="match status" value="1"/>
</dbReference>
<accession>A0A5S5C9F6</accession>
<dbReference type="RefSeq" id="WP_148782011.1">
    <property type="nucleotide sequence ID" value="NZ_VNHU01000003.1"/>
</dbReference>
<feature type="domain" description="PhnA protein N-terminal proteobacterial" evidence="1">
    <location>
        <begin position="6"/>
        <end position="52"/>
    </location>
</feature>
<dbReference type="PANTHER" id="PTHR30305:SF3">
    <property type="entry name" value="PROTEIN YJDM"/>
    <property type="match status" value="1"/>
</dbReference>
<dbReference type="SMART" id="SM00782">
    <property type="entry name" value="PhnA_Zn_Ribbon"/>
    <property type="match status" value="1"/>
</dbReference>
<dbReference type="EMBL" id="VNHU01000003">
    <property type="protein sequence ID" value="TYP75006.1"/>
    <property type="molecule type" value="Genomic_DNA"/>
</dbReference>